<feature type="transmembrane region" description="Helical" evidence="5">
    <location>
        <begin position="16"/>
        <end position="35"/>
    </location>
</feature>
<evidence type="ECO:0000313" key="7">
    <source>
        <dbReference type="Proteomes" id="UP000054342"/>
    </source>
</evidence>
<dbReference type="OrthoDB" id="408493at2759"/>
<dbReference type="Proteomes" id="UP000054342">
    <property type="component" value="Unassembled WGS sequence"/>
</dbReference>
<dbReference type="GeneID" id="25328667"/>
<feature type="transmembrane region" description="Helical" evidence="5">
    <location>
        <begin position="105"/>
        <end position="124"/>
    </location>
</feature>
<protein>
    <recommendedName>
        <fullName evidence="8">UDP-galactose transporter</fullName>
    </recommendedName>
</protein>
<proteinExistence type="predicted"/>
<feature type="transmembrane region" description="Helical" evidence="5">
    <location>
        <begin position="236"/>
        <end position="253"/>
    </location>
</feature>
<evidence type="ECO:0008006" key="8">
    <source>
        <dbReference type="Google" id="ProtNLM"/>
    </source>
</evidence>
<evidence type="ECO:0000256" key="4">
    <source>
        <dbReference type="ARBA" id="ARBA00023136"/>
    </source>
</evidence>
<feature type="transmembrane region" description="Helical" evidence="5">
    <location>
        <begin position="144"/>
        <end position="161"/>
    </location>
</feature>
<dbReference type="NCBIfam" id="TIGR00803">
    <property type="entry name" value="nst"/>
    <property type="match status" value="1"/>
</dbReference>
<keyword evidence="2 5" id="KW-0812">Transmembrane</keyword>
<dbReference type="Pfam" id="PF04142">
    <property type="entry name" value="Nuc_sug_transp"/>
    <property type="match status" value="1"/>
</dbReference>
<gene>
    <name evidence="6" type="ORF">PV05_06759</name>
</gene>
<dbReference type="STRING" id="348802.A0A0D2F3C1"/>
<reference evidence="6 7" key="1">
    <citation type="submission" date="2015-01" db="EMBL/GenBank/DDBJ databases">
        <title>The Genome Sequence of Exophiala xenobiotica CBS118157.</title>
        <authorList>
            <consortium name="The Broad Institute Genomics Platform"/>
            <person name="Cuomo C."/>
            <person name="de Hoog S."/>
            <person name="Gorbushina A."/>
            <person name="Stielow B."/>
            <person name="Teixiera M."/>
            <person name="Abouelleil A."/>
            <person name="Chapman S.B."/>
            <person name="Priest M."/>
            <person name="Young S.K."/>
            <person name="Wortman J."/>
            <person name="Nusbaum C."/>
            <person name="Birren B."/>
        </authorList>
    </citation>
    <scope>NUCLEOTIDE SEQUENCE [LARGE SCALE GENOMIC DNA]</scope>
    <source>
        <strain evidence="6 7">CBS 118157</strain>
    </source>
</reference>
<organism evidence="6 7">
    <name type="scientific">Exophiala xenobiotica</name>
    <dbReference type="NCBI Taxonomy" id="348802"/>
    <lineage>
        <taxon>Eukaryota</taxon>
        <taxon>Fungi</taxon>
        <taxon>Dikarya</taxon>
        <taxon>Ascomycota</taxon>
        <taxon>Pezizomycotina</taxon>
        <taxon>Eurotiomycetes</taxon>
        <taxon>Chaetothyriomycetidae</taxon>
        <taxon>Chaetothyriales</taxon>
        <taxon>Herpotrichiellaceae</taxon>
        <taxon>Exophiala</taxon>
    </lineage>
</organism>
<dbReference type="AlphaFoldDB" id="A0A0D2F3C1"/>
<dbReference type="EMBL" id="KN847320">
    <property type="protein sequence ID" value="KIW54399.1"/>
    <property type="molecule type" value="Genomic_DNA"/>
</dbReference>
<keyword evidence="4 5" id="KW-0472">Membrane</keyword>
<keyword evidence="7" id="KW-1185">Reference proteome</keyword>
<dbReference type="PANTHER" id="PTHR10231">
    <property type="entry name" value="NUCLEOTIDE-SUGAR TRANSMEMBRANE TRANSPORTER"/>
    <property type="match status" value="1"/>
</dbReference>
<comment type="subcellular location">
    <subcellularLocation>
        <location evidence="1">Endoplasmic reticulum membrane</location>
        <topology evidence="1">Multi-pass membrane protein</topology>
    </subcellularLocation>
</comment>
<sequence>MGHQENLTFYGFPIKYLSLLTLVVQNSSYVLLLRYSRIRPGTKYLTSTAVVTSELTKLIICTTIHLYQRRQEFSETSSSLPLTSDNAKVESGVVHGTSRFFKEVFSINSGFFGICIPAFLYTLQNNLQIIAASHLDAATFQVSYQGKILTTALLSVVLLRTKLSRRKWLSLLYLTIGVAAVQISPSGSSSNSSASQGSWAIGMSSVVAACFLSGLAGVSFELILKRTATSLWIRNIQLSAASLAIALFGSLVYDKAAIREQGFFQGYDLVVVSTILMQAAGGLVVAVVVKYADNILKGFATSLSTIVSTVASVYFFEFVVSAYFLEGAALVFVATYIYGLPDASVERFARESSTMSTTTESDLETAKVTVEEYLDGRSSDGDERSLLQRDMELIEKT</sequence>
<evidence type="ECO:0000256" key="2">
    <source>
        <dbReference type="ARBA" id="ARBA00022692"/>
    </source>
</evidence>
<dbReference type="HOGENOM" id="CLU_024645_3_0_1"/>
<dbReference type="SUPFAM" id="SSF103481">
    <property type="entry name" value="Multidrug resistance efflux transporter EmrE"/>
    <property type="match status" value="1"/>
</dbReference>
<feature type="transmembrane region" description="Helical" evidence="5">
    <location>
        <begin position="322"/>
        <end position="340"/>
    </location>
</feature>
<feature type="transmembrane region" description="Helical" evidence="5">
    <location>
        <begin position="269"/>
        <end position="289"/>
    </location>
</feature>
<accession>A0A0D2F3C1</accession>
<dbReference type="RefSeq" id="XP_013314983.1">
    <property type="nucleotide sequence ID" value="XM_013459529.1"/>
</dbReference>
<name>A0A0D2F3C1_9EURO</name>
<dbReference type="InterPro" id="IPR007271">
    <property type="entry name" value="Nuc_sug_transpt"/>
</dbReference>
<evidence type="ECO:0000256" key="1">
    <source>
        <dbReference type="ARBA" id="ARBA00004477"/>
    </source>
</evidence>
<evidence type="ECO:0000256" key="5">
    <source>
        <dbReference type="SAM" id="Phobius"/>
    </source>
</evidence>
<feature type="transmembrane region" description="Helical" evidence="5">
    <location>
        <begin position="199"/>
        <end position="224"/>
    </location>
</feature>
<evidence type="ECO:0000256" key="3">
    <source>
        <dbReference type="ARBA" id="ARBA00022989"/>
    </source>
</evidence>
<dbReference type="GO" id="GO:0015165">
    <property type="term" value="F:pyrimidine nucleotide-sugar transmembrane transporter activity"/>
    <property type="evidence" value="ECO:0007669"/>
    <property type="project" value="InterPro"/>
</dbReference>
<dbReference type="InterPro" id="IPR037185">
    <property type="entry name" value="EmrE-like"/>
</dbReference>
<feature type="transmembrane region" description="Helical" evidence="5">
    <location>
        <begin position="168"/>
        <end position="187"/>
    </location>
</feature>
<dbReference type="PIRSF" id="PIRSF005799">
    <property type="entry name" value="UDP-gal_transpt"/>
    <property type="match status" value="1"/>
</dbReference>
<evidence type="ECO:0000313" key="6">
    <source>
        <dbReference type="EMBL" id="KIW54399.1"/>
    </source>
</evidence>
<feature type="transmembrane region" description="Helical" evidence="5">
    <location>
        <begin position="296"/>
        <end position="316"/>
    </location>
</feature>
<keyword evidence="3 5" id="KW-1133">Transmembrane helix</keyword>
<dbReference type="GO" id="GO:0000139">
    <property type="term" value="C:Golgi membrane"/>
    <property type="evidence" value="ECO:0007669"/>
    <property type="project" value="InterPro"/>
</dbReference>